<evidence type="ECO:0000256" key="1">
    <source>
        <dbReference type="PROSITE-ProRule" id="PRU00221"/>
    </source>
</evidence>
<evidence type="ECO:0000256" key="2">
    <source>
        <dbReference type="SAM" id="MobiDB-lite"/>
    </source>
</evidence>
<comment type="caution">
    <text evidence="3">The sequence shown here is derived from an EMBL/GenBank/DDBJ whole genome shotgun (WGS) entry which is preliminary data.</text>
</comment>
<dbReference type="GO" id="GO:0000045">
    <property type="term" value="P:autophagosome assembly"/>
    <property type="evidence" value="ECO:0007669"/>
    <property type="project" value="TreeGrafter"/>
</dbReference>
<proteinExistence type="predicted"/>
<feature type="compositionally biased region" description="Low complexity" evidence="2">
    <location>
        <begin position="340"/>
        <end position="369"/>
    </location>
</feature>
<dbReference type="PANTHER" id="PTHR22874">
    <property type="entry name" value="ACTIVATING MOLECULE IN BECN1-REGULATED AUTOPHAGY PROTEIN 1"/>
    <property type="match status" value="1"/>
</dbReference>
<accession>A0A8J4CXC6</accession>
<dbReference type="OrthoDB" id="6363363at2759"/>
<dbReference type="EMBL" id="BNCP01000046">
    <property type="protein sequence ID" value="GIL88700.1"/>
    <property type="molecule type" value="Genomic_DNA"/>
</dbReference>
<feature type="compositionally biased region" description="Low complexity" evidence="2">
    <location>
        <begin position="271"/>
        <end position="288"/>
    </location>
</feature>
<dbReference type="PROSITE" id="PS50082">
    <property type="entry name" value="WD_REPEATS_2"/>
    <property type="match status" value="1"/>
</dbReference>
<dbReference type="GO" id="GO:1990756">
    <property type="term" value="F:ubiquitin-like ligase-substrate adaptor activity"/>
    <property type="evidence" value="ECO:0007669"/>
    <property type="project" value="TreeGrafter"/>
</dbReference>
<dbReference type="GO" id="GO:0000423">
    <property type="term" value="P:mitophagy"/>
    <property type="evidence" value="ECO:0007669"/>
    <property type="project" value="TreeGrafter"/>
</dbReference>
<feature type="repeat" description="WD" evidence="1">
    <location>
        <begin position="127"/>
        <end position="169"/>
    </location>
</feature>
<organism evidence="3 4">
    <name type="scientific">Volvox reticuliferus</name>
    <dbReference type="NCBI Taxonomy" id="1737510"/>
    <lineage>
        <taxon>Eukaryota</taxon>
        <taxon>Viridiplantae</taxon>
        <taxon>Chlorophyta</taxon>
        <taxon>core chlorophytes</taxon>
        <taxon>Chlorophyceae</taxon>
        <taxon>CS clade</taxon>
        <taxon>Chlamydomonadales</taxon>
        <taxon>Volvocaceae</taxon>
        <taxon>Volvox</taxon>
    </lineage>
</organism>
<keyword evidence="1" id="KW-0853">WD repeat</keyword>
<feature type="compositionally biased region" description="Gly residues" evidence="2">
    <location>
        <begin position="296"/>
        <end position="310"/>
    </location>
</feature>
<dbReference type="GO" id="GO:0080008">
    <property type="term" value="C:Cul4-RING E3 ubiquitin ligase complex"/>
    <property type="evidence" value="ECO:0007669"/>
    <property type="project" value="TreeGrafter"/>
</dbReference>
<gene>
    <name evidence="3" type="ORF">Vretifemale_16613</name>
</gene>
<dbReference type="Gene3D" id="2.130.10.10">
    <property type="entry name" value="YVTN repeat-like/Quinoprotein amine dehydrogenase"/>
    <property type="match status" value="1"/>
</dbReference>
<feature type="compositionally biased region" description="Low complexity" evidence="2">
    <location>
        <begin position="248"/>
        <end position="263"/>
    </location>
</feature>
<feature type="compositionally biased region" description="Gly residues" evidence="2">
    <location>
        <begin position="404"/>
        <end position="418"/>
    </location>
</feature>
<dbReference type="InterPro" id="IPR036322">
    <property type="entry name" value="WD40_repeat_dom_sf"/>
</dbReference>
<reference evidence="3" key="1">
    <citation type="journal article" date="2021" name="Proc. Natl. Acad. Sci. U.S.A.">
        <title>Three genomes in the algal genus Volvox reveal the fate of a haploid sex-determining region after a transition to homothallism.</title>
        <authorList>
            <person name="Yamamoto K."/>
            <person name="Hamaji T."/>
            <person name="Kawai-Toyooka H."/>
            <person name="Matsuzaki R."/>
            <person name="Takahashi F."/>
            <person name="Nishimura Y."/>
            <person name="Kawachi M."/>
            <person name="Noguchi H."/>
            <person name="Minakuchi Y."/>
            <person name="Umen J.G."/>
            <person name="Toyoda A."/>
            <person name="Nozaki H."/>
        </authorList>
    </citation>
    <scope>NUCLEOTIDE SEQUENCE</scope>
    <source>
        <strain evidence="3">NIES-3786</strain>
    </source>
</reference>
<dbReference type="InterPro" id="IPR001680">
    <property type="entry name" value="WD40_rpt"/>
</dbReference>
<feature type="region of interest" description="Disordered" evidence="2">
    <location>
        <begin position="248"/>
        <end position="320"/>
    </location>
</feature>
<name>A0A8J4CXC6_9CHLO</name>
<dbReference type="SUPFAM" id="SSF50978">
    <property type="entry name" value="WD40 repeat-like"/>
    <property type="match status" value="1"/>
</dbReference>
<feature type="non-terminal residue" evidence="3">
    <location>
        <position position="1"/>
    </location>
</feature>
<dbReference type="SMART" id="SM00320">
    <property type="entry name" value="WD40"/>
    <property type="match status" value="3"/>
</dbReference>
<feature type="region of interest" description="Disordered" evidence="2">
    <location>
        <begin position="404"/>
        <end position="424"/>
    </location>
</feature>
<dbReference type="Pfam" id="PF00400">
    <property type="entry name" value="WD40"/>
    <property type="match status" value="2"/>
</dbReference>
<dbReference type="InterPro" id="IPR015943">
    <property type="entry name" value="WD40/YVTN_repeat-like_dom_sf"/>
</dbReference>
<dbReference type="AlphaFoldDB" id="A0A8J4CXC6"/>
<keyword evidence="4" id="KW-1185">Reference proteome</keyword>
<sequence>GIWFASGAARKCYGNSMHNYLKPREDIKVLGAAAGTMKNIASLLLCRELNQSPSGRFNRGFEHSAVNRWAEEDFLQHSCSEYVEFRPPPRSSIAAAFSPDGRYLASTHGDHTVKVTDVRTGRVIHSLAGHRRTPWVVRFSPVDPDLMASGSLDSTAAIWQVSTGQMLHKYDFGKPIASLAFDPSGTMLVVSAGHKVFSWPFTRLAPPVKILKTRRSLRALHFHPTAPHILLTAEVTERRAGTTADGVGTAAAMAAATQPPQHAHGQHRNPNRYQQQQHRQQQAQVHSQLAWMHQAGGAGAGGGDGGGDLGRIGAPDESDPQEAVDDLAAFIAAHNIMAPSQQQQQRQQSQQEVAQEPPAATAGPGASGARNVPNQGPVPWPTGLLRNLLMGVTGIFTGGLGGGGGGAAGGGSAAGRGGTVNQQAADGARVLRRTGSSPTRGGNVAAAAATAAAAAAADGGPYTATGAAFAGGGGAPSVNPGDGGVAWGNAHAGHSAPPGNIVATATAPPVGGRLNVLAPADVIRRHNMGGGIRHAIPLVAPSAAAPLQPQALRGGMGQRLQDSHVAAYDLMWGWDHMQRMSESEIVRLRELALLAAPDLPSAANHDTPCIVTVRLWDFRDPTRELRKELLVLPRVVLCSEMGIHFTACGRYMVCCVVRESPSEACLNWQVR</sequence>
<feature type="region of interest" description="Disordered" evidence="2">
    <location>
        <begin position="338"/>
        <end position="378"/>
    </location>
</feature>
<dbReference type="Proteomes" id="UP000747110">
    <property type="component" value="Unassembled WGS sequence"/>
</dbReference>
<protein>
    <submittedName>
        <fullName evidence="3">Uncharacterized protein</fullName>
    </submittedName>
</protein>
<dbReference type="PANTHER" id="PTHR22874:SF1">
    <property type="entry name" value="ACTIVATING MOLECULE IN BECN1-REGULATED AUTOPHAGY PROTEIN 1"/>
    <property type="match status" value="1"/>
</dbReference>
<evidence type="ECO:0000313" key="3">
    <source>
        <dbReference type="EMBL" id="GIL88700.1"/>
    </source>
</evidence>
<dbReference type="InterPro" id="IPR052596">
    <property type="entry name" value="AMBRA1_autophagy"/>
</dbReference>
<evidence type="ECO:0000313" key="4">
    <source>
        <dbReference type="Proteomes" id="UP000747110"/>
    </source>
</evidence>